<feature type="domain" description="Helicase C-terminal" evidence="6">
    <location>
        <begin position="472"/>
        <end position="622"/>
    </location>
</feature>
<dbReference type="SUPFAM" id="SSF52540">
    <property type="entry name" value="P-loop containing nucleoside triphosphate hydrolases"/>
    <property type="match status" value="2"/>
</dbReference>
<evidence type="ECO:0000256" key="1">
    <source>
        <dbReference type="ARBA" id="ARBA00022741"/>
    </source>
</evidence>
<evidence type="ECO:0000313" key="7">
    <source>
        <dbReference type="EMBL" id="KAK0630872.1"/>
    </source>
</evidence>
<organism evidence="7 8">
    <name type="scientific">Bombardia bombarda</name>
    <dbReference type="NCBI Taxonomy" id="252184"/>
    <lineage>
        <taxon>Eukaryota</taxon>
        <taxon>Fungi</taxon>
        <taxon>Dikarya</taxon>
        <taxon>Ascomycota</taxon>
        <taxon>Pezizomycotina</taxon>
        <taxon>Sordariomycetes</taxon>
        <taxon>Sordariomycetidae</taxon>
        <taxon>Sordariales</taxon>
        <taxon>Lasiosphaeriaceae</taxon>
        <taxon>Bombardia</taxon>
    </lineage>
</organism>
<feature type="non-terminal residue" evidence="7">
    <location>
        <position position="1"/>
    </location>
</feature>
<evidence type="ECO:0000256" key="2">
    <source>
        <dbReference type="ARBA" id="ARBA00022801"/>
    </source>
</evidence>
<protein>
    <submittedName>
        <fullName evidence="7">SNF2 family N-terminal domain-containing protein</fullName>
    </submittedName>
</protein>
<reference evidence="7" key="1">
    <citation type="submission" date="2023-06" db="EMBL/GenBank/DDBJ databases">
        <title>Genome-scale phylogeny and comparative genomics of the fungal order Sordariales.</title>
        <authorList>
            <consortium name="Lawrence Berkeley National Laboratory"/>
            <person name="Hensen N."/>
            <person name="Bonometti L."/>
            <person name="Westerberg I."/>
            <person name="Brannstrom I.O."/>
            <person name="Guillou S."/>
            <person name="Cros-Aarteil S."/>
            <person name="Calhoun S."/>
            <person name="Haridas S."/>
            <person name="Kuo A."/>
            <person name="Mondo S."/>
            <person name="Pangilinan J."/>
            <person name="Riley R."/>
            <person name="LaButti K."/>
            <person name="Andreopoulos B."/>
            <person name="Lipzen A."/>
            <person name="Chen C."/>
            <person name="Yanf M."/>
            <person name="Daum C."/>
            <person name="Ng V."/>
            <person name="Clum A."/>
            <person name="Steindorff A."/>
            <person name="Ohm R."/>
            <person name="Martin F."/>
            <person name="Silar P."/>
            <person name="Natvig D."/>
            <person name="Lalanne C."/>
            <person name="Gautier V."/>
            <person name="Ament-velasquez S.L."/>
            <person name="Kruys A."/>
            <person name="Hutchinson M.I."/>
            <person name="Powell A.J."/>
            <person name="Barry K."/>
            <person name="Miller A.N."/>
            <person name="Grigoriev I.V."/>
            <person name="Debuchy R."/>
            <person name="Gladieux P."/>
            <person name="Thoren M.H."/>
            <person name="Johannesson H."/>
        </authorList>
    </citation>
    <scope>NUCLEOTIDE SEQUENCE</scope>
    <source>
        <strain evidence="7">SMH3391-2</strain>
    </source>
</reference>
<dbReference type="InterPro" id="IPR049730">
    <property type="entry name" value="SNF2/RAD54-like_C"/>
</dbReference>
<dbReference type="Gene3D" id="3.40.50.300">
    <property type="entry name" value="P-loop containing nucleotide triphosphate hydrolases"/>
    <property type="match status" value="1"/>
</dbReference>
<dbReference type="Pfam" id="PF00176">
    <property type="entry name" value="SNF2-rel_dom"/>
    <property type="match status" value="1"/>
</dbReference>
<feature type="coiled-coil region" evidence="4">
    <location>
        <begin position="589"/>
        <end position="616"/>
    </location>
</feature>
<dbReference type="SMART" id="SM00490">
    <property type="entry name" value="HELICc"/>
    <property type="match status" value="1"/>
</dbReference>
<keyword evidence="4" id="KW-0175">Coiled coil</keyword>
<dbReference type="PANTHER" id="PTHR45626:SF22">
    <property type="entry name" value="DNA REPAIR PROTEIN RAD5"/>
    <property type="match status" value="1"/>
</dbReference>
<dbReference type="Gene3D" id="3.40.50.10810">
    <property type="entry name" value="Tandem AAA-ATPase domain"/>
    <property type="match status" value="1"/>
</dbReference>
<dbReference type="Pfam" id="PF00271">
    <property type="entry name" value="Helicase_C"/>
    <property type="match status" value="1"/>
</dbReference>
<gene>
    <name evidence="7" type="ORF">B0T17DRAFT_476324</name>
</gene>
<evidence type="ECO:0000259" key="5">
    <source>
        <dbReference type="PROSITE" id="PS51192"/>
    </source>
</evidence>
<keyword evidence="1" id="KW-0547">Nucleotide-binding</keyword>
<dbReference type="GO" id="GO:0005524">
    <property type="term" value="F:ATP binding"/>
    <property type="evidence" value="ECO:0007669"/>
    <property type="project" value="UniProtKB-KW"/>
</dbReference>
<proteinExistence type="predicted"/>
<dbReference type="PANTHER" id="PTHR45626">
    <property type="entry name" value="TRANSCRIPTION TERMINATION FACTOR 2-RELATED"/>
    <property type="match status" value="1"/>
</dbReference>
<dbReference type="PROSITE" id="PS51194">
    <property type="entry name" value="HELICASE_CTER"/>
    <property type="match status" value="1"/>
</dbReference>
<dbReference type="GO" id="GO:0005634">
    <property type="term" value="C:nucleus"/>
    <property type="evidence" value="ECO:0007669"/>
    <property type="project" value="TreeGrafter"/>
</dbReference>
<dbReference type="SMART" id="SM00487">
    <property type="entry name" value="DEXDc"/>
    <property type="match status" value="1"/>
</dbReference>
<keyword evidence="8" id="KW-1185">Reference proteome</keyword>
<comment type="caution">
    <text evidence="7">The sequence shown here is derived from an EMBL/GenBank/DDBJ whole genome shotgun (WGS) entry which is preliminary data.</text>
</comment>
<keyword evidence="3" id="KW-0067">ATP-binding</keyword>
<dbReference type="CDD" id="cd18793">
    <property type="entry name" value="SF2_C_SNF"/>
    <property type="match status" value="1"/>
</dbReference>
<dbReference type="GO" id="GO:0008094">
    <property type="term" value="F:ATP-dependent activity, acting on DNA"/>
    <property type="evidence" value="ECO:0007669"/>
    <property type="project" value="TreeGrafter"/>
</dbReference>
<name>A0AA39XBH2_9PEZI</name>
<evidence type="ECO:0000313" key="8">
    <source>
        <dbReference type="Proteomes" id="UP001174934"/>
    </source>
</evidence>
<evidence type="ECO:0000259" key="6">
    <source>
        <dbReference type="PROSITE" id="PS51194"/>
    </source>
</evidence>
<dbReference type="InterPro" id="IPR014001">
    <property type="entry name" value="Helicase_ATP-bd"/>
</dbReference>
<sequence length="622" mass="70216">HQKQALTFMMQRERGWDYEAASMDYWDYVESTQASFFVNRISGAYQEHEPTQFRGGVVGDPMGLGKSLSMIALVAMDAKGERSRRVSQGDGNVAEPATMPSLVIVPPPLLDSWEEQLSQHVKKGHMTWRRHYDKQKLTELDNLSEIDIVLTTYHTLTAETGARSSSTNKSIMFSTCWKRIILDEAHVIRNPASQMARAMCALEGHSRWAVTGTPIQNRIGDLAALLKFLRVHPYDDPKRFDTDIAKLWKSGDIDEAVRRLKQLSGCLLLRRPKTVISLPTRKDLRFPVEFNLAEREFYDNLKNQALAHIDEACYGETQAYGLSSYINVIQKINALRMICNIGLHYDSRHSLSVTERPNKREYDWSTVAQETFNLQREMDGLVCSGCQSPCDITTTTTDESESQLRPQFTQCLVFTCTSCVQRATHADKPLMCGHSPAHPAASVSLTTEEATGAAITAKNIIMSSKVSALVMQLSALPSDVKCIVFSSWRTTLDLVQVGLDKASILNVRFDGKVPQKQRKSVIDKFKRDPTVRVLLLTLSCGAVGLTLTEASRAYLMEPHWNPTIEEQALARIHRLGQKKEVTTVRFYVKDTFEERVLELQESKKQLEEVLLEHNGKQQTDSR</sequence>
<evidence type="ECO:0000256" key="3">
    <source>
        <dbReference type="ARBA" id="ARBA00022840"/>
    </source>
</evidence>
<accession>A0AA39XBH2</accession>
<evidence type="ECO:0000256" key="4">
    <source>
        <dbReference type="SAM" id="Coils"/>
    </source>
</evidence>
<dbReference type="InterPro" id="IPR001650">
    <property type="entry name" value="Helicase_C-like"/>
</dbReference>
<feature type="non-terminal residue" evidence="7">
    <location>
        <position position="622"/>
    </location>
</feature>
<keyword evidence="2" id="KW-0378">Hydrolase</keyword>
<dbReference type="EMBL" id="JAULSR010000002">
    <property type="protein sequence ID" value="KAK0630872.1"/>
    <property type="molecule type" value="Genomic_DNA"/>
</dbReference>
<dbReference type="GO" id="GO:0016787">
    <property type="term" value="F:hydrolase activity"/>
    <property type="evidence" value="ECO:0007669"/>
    <property type="project" value="UniProtKB-KW"/>
</dbReference>
<dbReference type="InterPro" id="IPR050628">
    <property type="entry name" value="SNF2_RAD54_helicase_TF"/>
</dbReference>
<dbReference type="InterPro" id="IPR038718">
    <property type="entry name" value="SNF2-like_sf"/>
</dbReference>
<dbReference type="PROSITE" id="PS51192">
    <property type="entry name" value="HELICASE_ATP_BIND_1"/>
    <property type="match status" value="1"/>
</dbReference>
<dbReference type="Proteomes" id="UP001174934">
    <property type="component" value="Unassembled WGS sequence"/>
</dbReference>
<dbReference type="CDD" id="cd18008">
    <property type="entry name" value="DEXDc_SHPRH-like"/>
    <property type="match status" value="1"/>
</dbReference>
<dbReference type="AlphaFoldDB" id="A0AA39XBH2"/>
<feature type="domain" description="Helicase ATP-binding" evidence="5">
    <location>
        <begin position="47"/>
        <end position="232"/>
    </location>
</feature>
<dbReference type="InterPro" id="IPR000330">
    <property type="entry name" value="SNF2_N"/>
</dbReference>
<dbReference type="GO" id="GO:0006281">
    <property type="term" value="P:DNA repair"/>
    <property type="evidence" value="ECO:0007669"/>
    <property type="project" value="TreeGrafter"/>
</dbReference>
<dbReference type="InterPro" id="IPR027417">
    <property type="entry name" value="P-loop_NTPase"/>
</dbReference>